<keyword evidence="11" id="KW-1185">Reference proteome</keyword>
<evidence type="ECO:0000256" key="1">
    <source>
        <dbReference type="ARBA" id="ARBA00004138"/>
    </source>
</evidence>
<feature type="region of interest" description="Disordered" evidence="7">
    <location>
        <begin position="910"/>
        <end position="951"/>
    </location>
</feature>
<feature type="domain" description="GEVED" evidence="8">
    <location>
        <begin position="290"/>
        <end position="367"/>
    </location>
</feature>
<keyword evidence="4" id="KW-0732">Signal</keyword>
<evidence type="ECO:0000256" key="7">
    <source>
        <dbReference type="SAM" id="MobiDB-lite"/>
    </source>
</evidence>
<dbReference type="InterPro" id="IPR053879">
    <property type="entry name" value="HYDIN_VesB_CFA65-like_Ig"/>
</dbReference>
<dbReference type="GO" id="GO:0005737">
    <property type="term" value="C:cytoplasm"/>
    <property type="evidence" value="ECO:0007669"/>
    <property type="project" value="UniProtKB-SubCell"/>
</dbReference>
<evidence type="ECO:0000256" key="4">
    <source>
        <dbReference type="ARBA" id="ARBA00022729"/>
    </source>
</evidence>
<evidence type="ECO:0000259" key="8">
    <source>
        <dbReference type="Pfam" id="PF20009"/>
    </source>
</evidence>
<accession>A0A4R8M9K4</accession>
<comment type="subcellular location">
    <subcellularLocation>
        <location evidence="1">Cell projection</location>
        <location evidence="1">Cilium</location>
    </subcellularLocation>
    <subcellularLocation>
        <location evidence="2">Cytoplasm</location>
    </subcellularLocation>
</comment>
<feature type="compositionally biased region" description="Acidic residues" evidence="7">
    <location>
        <begin position="927"/>
        <end position="942"/>
    </location>
</feature>
<dbReference type="GO" id="GO:0004553">
    <property type="term" value="F:hydrolase activity, hydrolyzing O-glycosyl compounds"/>
    <property type="evidence" value="ECO:0007669"/>
    <property type="project" value="UniProtKB-ARBA"/>
</dbReference>
<dbReference type="Proteomes" id="UP000294824">
    <property type="component" value="Unassembled WGS sequence"/>
</dbReference>
<dbReference type="EMBL" id="SORL01000008">
    <property type="protein sequence ID" value="TDY62270.1"/>
    <property type="molecule type" value="Genomic_DNA"/>
</dbReference>
<dbReference type="InterPro" id="IPR026444">
    <property type="entry name" value="Secre_tail"/>
</dbReference>
<keyword evidence="3" id="KW-0963">Cytoplasm</keyword>
<protein>
    <submittedName>
        <fullName evidence="10">Putative secreted protein (Por secretion system target)</fullName>
    </submittedName>
</protein>
<dbReference type="NCBIfam" id="NF012200">
    <property type="entry name" value="choice_anch_D"/>
    <property type="match status" value="1"/>
</dbReference>
<keyword evidence="5" id="KW-0969">Cilium</keyword>
<dbReference type="RefSeq" id="WP_133967509.1">
    <property type="nucleotide sequence ID" value="NZ_SORL01000008.1"/>
</dbReference>
<evidence type="ECO:0000313" key="11">
    <source>
        <dbReference type="Proteomes" id="UP000294824"/>
    </source>
</evidence>
<keyword evidence="6" id="KW-0966">Cell projection</keyword>
<gene>
    <name evidence="10" type="ORF">DFQ06_2094</name>
</gene>
<dbReference type="Pfam" id="PF13385">
    <property type="entry name" value="Laminin_G_3"/>
    <property type="match status" value="1"/>
</dbReference>
<dbReference type="InterPro" id="IPR013320">
    <property type="entry name" value="ConA-like_dom_sf"/>
</dbReference>
<dbReference type="GO" id="GO:0005975">
    <property type="term" value="P:carbohydrate metabolic process"/>
    <property type="evidence" value="ECO:0007669"/>
    <property type="project" value="UniProtKB-ARBA"/>
</dbReference>
<dbReference type="Pfam" id="PF22544">
    <property type="entry name" value="HYDIN_VesB_CFA65-like_Ig"/>
    <property type="match status" value="1"/>
</dbReference>
<evidence type="ECO:0000256" key="5">
    <source>
        <dbReference type="ARBA" id="ARBA00023069"/>
    </source>
</evidence>
<dbReference type="SUPFAM" id="SSF103647">
    <property type="entry name" value="TSP type-3 repeat"/>
    <property type="match status" value="1"/>
</dbReference>
<dbReference type="Gene3D" id="2.60.40.10">
    <property type="entry name" value="Immunoglobulins"/>
    <property type="match status" value="1"/>
</dbReference>
<dbReference type="Gene3D" id="2.60.120.200">
    <property type="match status" value="1"/>
</dbReference>
<comment type="caution">
    <text evidence="10">The sequence shown here is derived from an EMBL/GenBank/DDBJ whole genome shotgun (WGS) entry which is preliminary data.</text>
</comment>
<dbReference type="InterPro" id="IPR045474">
    <property type="entry name" value="GEVED"/>
</dbReference>
<dbReference type="InterPro" id="IPR028974">
    <property type="entry name" value="TSP_type-3_rpt"/>
</dbReference>
<feature type="domain" description="HYDIN/VesB/CFA65-like Ig-like" evidence="9">
    <location>
        <begin position="398"/>
        <end position="494"/>
    </location>
</feature>
<evidence type="ECO:0000256" key="3">
    <source>
        <dbReference type="ARBA" id="ARBA00022490"/>
    </source>
</evidence>
<dbReference type="NCBIfam" id="TIGR04183">
    <property type="entry name" value="Por_Secre_tail"/>
    <property type="match status" value="1"/>
</dbReference>
<evidence type="ECO:0000313" key="10">
    <source>
        <dbReference type="EMBL" id="TDY62270.1"/>
    </source>
</evidence>
<dbReference type="SUPFAM" id="SSF49899">
    <property type="entry name" value="Concanavalin A-like lectins/glucanases"/>
    <property type="match status" value="1"/>
</dbReference>
<evidence type="ECO:0000256" key="2">
    <source>
        <dbReference type="ARBA" id="ARBA00004496"/>
    </source>
</evidence>
<reference evidence="10 11" key="1">
    <citation type="submission" date="2019-03" db="EMBL/GenBank/DDBJ databases">
        <title>Genomic Encyclopedia of Type Strains, Phase III (KMG-III): the genomes of soil and plant-associated and newly described type strains.</title>
        <authorList>
            <person name="Whitman W."/>
        </authorList>
    </citation>
    <scope>NUCLEOTIDE SEQUENCE [LARGE SCALE GENOMIC DNA]</scope>
    <source>
        <strain evidence="10 11">CECT 8301</strain>
    </source>
</reference>
<proteinExistence type="predicted"/>
<evidence type="ECO:0000256" key="6">
    <source>
        <dbReference type="ARBA" id="ARBA00023273"/>
    </source>
</evidence>
<dbReference type="InterPro" id="IPR013783">
    <property type="entry name" value="Ig-like_fold"/>
</dbReference>
<dbReference type="Pfam" id="PF20009">
    <property type="entry name" value="GEVED"/>
    <property type="match status" value="1"/>
</dbReference>
<sequence>MKPTYLIANLGSIRLRIIVSFIFLYSFQVFSQTTIVKNEFENTDDTIVIRSNSSGDFKSATPTLMSDDSWGYTAYANNGYIYYTNDKFISPGTSLALEDWWTDTESLSFNQIDITSYTDVDFSIGYASNNLLSANDKLDLIYYIDGISTRVTLIQGGNGEVNFGSPSNNGTGEANTYTLNIPDTASNFKFELELITDNGGHEAIYIDDVFLTADSGTTSSSTTYCVPSNIGNWNTYYITNVDFENINNSTSGTGGAYTNYPTEIANVNAGSTVAGDVTVMLNNYNTTAKLFVWLDFNKNGDLEDSGEEFEFDVTGMNSVTVPISIDIPSSIASGNIKMRVALISDLRTSKLSCDINYASGEFEDYTVIAQNTSPTEEIQVSGNSNNIISGSTTTSSDNYTNFGVYDINSGAITKDYVIENVGSADLILQTPYVSTTGSTAFTVQTQPAQTTLTPGQSTTFTIAFDPDTIGSSSAVVSILSNDTDENPFTFAVEGEGAQTFLDTDGDGVADNIDLDDDNDGLPDLYEQTSCVTNPIANTTDVIFLFEDFGTGTDRGTIDGVAYCWEDGFGSCNSSPDLNDGEYTVYYQAANGDGTNQTPNGEVASWADQVWYPGLDHTPSDTNGRMAMFNAEDDPGVFYETTITGVTSSVDITYGFSAINLDRADLSNVNSRQKPSVLIEIIDPTGALITSTSTGLIPPTSNYTTGDWIDVSASFSSPYTQFTVRLTNESPGGLGNDLAIDDIFVKQTLCDLDSDGVEDAVDLDNDDDGIPNVVELQLPDTDKDATVNNDSGINTWVDINNNGLMDLYDHQDADGRNPGETGFTGSLGTPIDLTDPKYDNDGDGVPDYLDLDSDNDGIFDAVEYDNKGDIDIDGDGNGDGQDRQIYDTNGDAIANDTFDGDGILYIADGNDTDTDSADHGTSTYDTPLDSDSDGTPDYLDIDSNDASNNTTDGSDIDNLEIYAYLDADNDGIIDGATDTDGDGILDAFDTDNTVYGSPRDLSDSYTLFFDGRNDYVEDDNVLPNGNGTIMAWVKSEGNNSLNTSKSVAGQSNFYLVINSDNSVSLMLNGSAVLTSTDLITNGIWAHVAATTSATETALYVNGELQGTPLTTGSINADTSNFTIGKSSNIDSNYFHGELDEVRVFSEALGEKEVQRMVYQELNDFQSFNQGSIIPLDINVSNTFSSTLKRYFKMDIIKNDILDDATTLTIDVGSGARLYNIKDIYFQTAPLPYETTQPGDWSDKNTWLHGDVWDIADETTNKPWSIVHIKNSVETSVNHSTLGLIVDSGIELEINDNVELNNSWYLNLEGTIDLQGESQLIQTNESKLVATGVIERDQQGTENLYTYNYWSSPVHTSNPNADIDGDETYTVASILRDGEDANNPGSISFVGGYDGNNTTSPIQIADYWIWKFDDKSFDNYYAWEQTKSNGTLKAGEGYTMKGPGTGSVSTDKNYVFQGKPNNGTIALPITAGNASLVGNPYPSAIDAHAFINDNPHLDGTLYFWEHYGGNSHILKNYEGGYATYNYSGGVPTIAKATPDADVAQTGSSTKTPARYVPVGQGFFVKATSGGNVTFNNNQRIFETEASSTTSLFVRGTAKKTTTAATDSSLEDLRTKLRLNYNSPDGYTRQLLTTIDENATLQIDRGYDAPLIEDNEEDMFWTIGDNSFVIQGIDEASETTALPLSVKTQTAGEVVISLAELKYPTDGFELYLKDNLTQTYHDLLENSSYTTSVEEGITANRFEIVFAKPTNTLGISDNEITQDIISIYYDPSDAAIHITNPDNFSIENITGTNILGQNVLSELLNSSDKNITLPANLTLGVYIFTIETDHSTITKKMIIK</sequence>
<organism evidence="10 11">
    <name type="scientific">Algibacter lectus</name>
    <dbReference type="NCBI Taxonomy" id="221126"/>
    <lineage>
        <taxon>Bacteria</taxon>
        <taxon>Pseudomonadati</taxon>
        <taxon>Bacteroidota</taxon>
        <taxon>Flavobacteriia</taxon>
        <taxon>Flavobacteriales</taxon>
        <taxon>Flavobacteriaceae</taxon>
        <taxon>Algibacter</taxon>
    </lineage>
</organism>
<dbReference type="GO" id="GO:0005509">
    <property type="term" value="F:calcium ion binding"/>
    <property type="evidence" value="ECO:0007669"/>
    <property type="project" value="InterPro"/>
</dbReference>
<evidence type="ECO:0000259" key="9">
    <source>
        <dbReference type="Pfam" id="PF22544"/>
    </source>
</evidence>
<name>A0A4R8M9K4_9FLAO</name>